<keyword evidence="4" id="KW-1185">Reference proteome</keyword>
<dbReference type="GO" id="GO:0043565">
    <property type="term" value="F:sequence-specific DNA binding"/>
    <property type="evidence" value="ECO:0007669"/>
    <property type="project" value="TreeGrafter"/>
</dbReference>
<dbReference type="PANTHER" id="PTHR13213:SF2">
    <property type="entry name" value="MYB-BINDING PROTEIN 1A"/>
    <property type="match status" value="1"/>
</dbReference>
<dbReference type="InterPro" id="IPR007015">
    <property type="entry name" value="DNA_pol_V/MYBBP1A"/>
</dbReference>
<evidence type="ECO:0000256" key="3">
    <source>
        <dbReference type="ARBA" id="ARBA00023242"/>
    </source>
</evidence>
<sequence>MRPSGDILDEFYALADLDSKKRTDAVSRLLMKVENGRANAIGRHLLVSAICRSKMYSEANVVLLEHELEIYRACPSLGMSVAQQMAELISEIDKKTFKSQVLPLIRDYLDSALTRSSVEFVYLALLVKDHVIEKWCTSGDESKVLERIFDTAKLTLSNSSEAHKEILVVFSPFLLKRIVQVAHGKRNAQNRILRDKIADFCKFVEDFLSLTEDSDLLEVIETLDTTENFDSLTGSNLIGHLIGRLSREGVAKWIQTAGKPWSFGHICTAFPHWSNDAKVEALSALLHRAKSEQLQYAVGNCISCLFKMKVRAGAFVSASLVEGGEDVLRQVVTTAFGKHVVKSAMKKLDGSVCYKGTLMVFWMCLNLWSKVASSNQMSRGYYNNAEELLMVVEGGEESLTVLLDQLMALLSQPLKYHRTVVYYVFVHLLEYIKDEHIAHIIQTLMMNDDELVEEQESDANSSSNGDNGKFIHIQNLSICVDEHADDKGSESDSFGNDEAMDCETIDRLETSLGSAAVKRKGGTVDEEELADLLLFALSSLSTPASVKVHMIIPLLKLAKLQLKQSSECDNYRKTMSLLKIISHLKKIHLADEEVVSLLDQLVQECIGISNPILASVAATLSSFIFSLGMSSDGVHPETVLSAFIGLFERFMTQEDGLIGSDLAVAAVVKHPEAFVSKSKVFLKAAFNENYRIFRRTAALMCLSTIMSRKVLQKVPVEKSVVKGIAKLSSQYFVASLAQPETIKPRFFASVLKLLVSVASGVPGEYKVRFFFLKD</sequence>
<dbReference type="InterPro" id="IPR016024">
    <property type="entry name" value="ARM-type_fold"/>
</dbReference>
<organism evidence="4 5">
    <name type="scientific">Angiostrongylus cantonensis</name>
    <name type="common">Rat lungworm</name>
    <dbReference type="NCBI Taxonomy" id="6313"/>
    <lineage>
        <taxon>Eukaryota</taxon>
        <taxon>Metazoa</taxon>
        <taxon>Ecdysozoa</taxon>
        <taxon>Nematoda</taxon>
        <taxon>Chromadorea</taxon>
        <taxon>Rhabditida</taxon>
        <taxon>Rhabditina</taxon>
        <taxon>Rhabditomorpha</taxon>
        <taxon>Strongyloidea</taxon>
        <taxon>Metastrongylidae</taxon>
        <taxon>Angiostrongylus</taxon>
    </lineage>
</organism>
<dbReference type="GO" id="GO:0005730">
    <property type="term" value="C:nucleolus"/>
    <property type="evidence" value="ECO:0007669"/>
    <property type="project" value="InterPro"/>
</dbReference>
<dbReference type="GO" id="GO:0003723">
    <property type="term" value="F:RNA binding"/>
    <property type="evidence" value="ECO:0007669"/>
    <property type="project" value="TreeGrafter"/>
</dbReference>
<proteinExistence type="inferred from homology"/>
<protein>
    <submittedName>
        <fullName evidence="5">Condensin complex subunit 1</fullName>
    </submittedName>
</protein>
<dbReference type="Proteomes" id="UP000035642">
    <property type="component" value="Unassembled WGS sequence"/>
</dbReference>
<dbReference type="STRING" id="6313.A0A0K0DB80"/>
<reference evidence="4" key="1">
    <citation type="submission" date="2012-09" db="EMBL/GenBank/DDBJ databases">
        <authorList>
            <person name="Martin A.A."/>
        </authorList>
    </citation>
    <scope>NUCLEOTIDE SEQUENCE</scope>
</reference>
<comment type="similarity">
    <text evidence="2">Belongs to the MYBBP1A family.</text>
</comment>
<evidence type="ECO:0000313" key="4">
    <source>
        <dbReference type="Proteomes" id="UP000035642"/>
    </source>
</evidence>
<comment type="subcellular location">
    <subcellularLocation>
        <location evidence="1">Nucleus</location>
    </subcellularLocation>
</comment>
<dbReference type="PANTHER" id="PTHR13213">
    <property type="entry name" value="MYB-BINDING PROTEIN 1A FAMILY MEMBER"/>
    <property type="match status" value="1"/>
</dbReference>
<dbReference type="AlphaFoldDB" id="A0A0K0DB80"/>
<evidence type="ECO:0000256" key="1">
    <source>
        <dbReference type="ARBA" id="ARBA00004123"/>
    </source>
</evidence>
<evidence type="ECO:0000313" key="5">
    <source>
        <dbReference type="WBParaSite" id="ACAC_0000764301-mRNA-1"/>
    </source>
</evidence>
<dbReference type="Pfam" id="PF04931">
    <property type="entry name" value="DNA_pol_phi"/>
    <property type="match status" value="1"/>
</dbReference>
<name>A0A0K0DB80_ANGCA</name>
<reference evidence="5" key="2">
    <citation type="submission" date="2017-02" db="UniProtKB">
        <authorList>
            <consortium name="WormBaseParasite"/>
        </authorList>
    </citation>
    <scope>IDENTIFICATION</scope>
</reference>
<dbReference type="GO" id="GO:0003714">
    <property type="term" value="F:transcription corepressor activity"/>
    <property type="evidence" value="ECO:0007669"/>
    <property type="project" value="TreeGrafter"/>
</dbReference>
<evidence type="ECO:0000256" key="2">
    <source>
        <dbReference type="ARBA" id="ARBA00006809"/>
    </source>
</evidence>
<dbReference type="WBParaSite" id="ACAC_0000764301-mRNA-1">
    <property type="protein sequence ID" value="ACAC_0000764301-mRNA-1"/>
    <property type="gene ID" value="ACAC_0000764301"/>
</dbReference>
<keyword evidence="3" id="KW-0539">Nucleus</keyword>
<dbReference type="SUPFAM" id="SSF48371">
    <property type="entry name" value="ARM repeat"/>
    <property type="match status" value="1"/>
</dbReference>
<accession>A0A0K0DB80</accession>